<evidence type="ECO:0000313" key="2">
    <source>
        <dbReference type="EMBL" id="PAP97425.1"/>
    </source>
</evidence>
<organism evidence="2 3">
    <name type="scientific">Mesorhizobium wenxiniae</name>
    <dbReference type="NCBI Taxonomy" id="2014805"/>
    <lineage>
        <taxon>Bacteria</taxon>
        <taxon>Pseudomonadati</taxon>
        <taxon>Pseudomonadota</taxon>
        <taxon>Alphaproteobacteria</taxon>
        <taxon>Hyphomicrobiales</taxon>
        <taxon>Phyllobacteriaceae</taxon>
        <taxon>Mesorhizobium</taxon>
    </lineage>
</organism>
<sequence>MEVRLQAALRAQRIDSQSLRGAIAHLTDIVSHAKRTQSDIIAPIMERIRRLAPDTVAAPGYLLRGSEGNLIDVLNSQLVLLLSGQPRTGKTWIAREIASALQMAGFEVRVGQHVDEAERFLTEAAGGERLYLLDDPLGSREPLPGASASLATLRGLIGRIPRNRRLIVAQSEPVLLQATHQPSIENCSLGTHGWVVVGGLTHDLALAVWSRASEVHSVPNDLRRRLEALIMDGEELRDVGAITYLAQTHAQLPPNASDAEIIRQARSDAFDFVVQLAEKGPAYESLLRAVALATTNSTGASDTELSFIINGGDEEPGLVPELGVWSFSGDTPPLPQYGVEPSFTEDQMAALNALQRRRVVDEVGDLTLFSHPYLRAGAQALLRGDTRHMREQVKAQTTRGIACLSDRVELASSPPPSLSRHGPRHTHAF</sequence>
<evidence type="ECO:0000259" key="1">
    <source>
        <dbReference type="Pfam" id="PF20720"/>
    </source>
</evidence>
<reference evidence="2 3" key="1">
    <citation type="submission" date="2017-08" db="EMBL/GenBank/DDBJ databases">
        <title>Mesorhizobium wenxinae sp. nov., a novel rhizobial species isolated from root nodules of chickpea (Cicer arietinum L.).</title>
        <authorList>
            <person name="Zhang J."/>
        </authorList>
    </citation>
    <scope>NUCLEOTIDE SEQUENCE [LARGE SCALE GENOMIC DNA]</scope>
    <source>
        <strain evidence="3">WYCCWR 10019</strain>
    </source>
</reference>
<dbReference type="InterPro" id="IPR049050">
    <property type="entry name" value="nSTAND3"/>
</dbReference>
<accession>A0A271KR24</accession>
<dbReference type="OrthoDB" id="8421916at2"/>
<dbReference type="Proteomes" id="UP000215931">
    <property type="component" value="Unassembled WGS sequence"/>
</dbReference>
<dbReference type="EMBL" id="NPKH01000001">
    <property type="protein sequence ID" value="PAP97425.1"/>
    <property type="molecule type" value="Genomic_DNA"/>
</dbReference>
<keyword evidence="3" id="KW-1185">Reference proteome</keyword>
<dbReference type="AlphaFoldDB" id="A0A271KR24"/>
<gene>
    <name evidence="2" type="ORF">CIT31_00690</name>
</gene>
<name>A0A271KR24_9HYPH</name>
<proteinExistence type="predicted"/>
<protein>
    <recommendedName>
        <fullName evidence="1">Novel STAND NTPase 3 domain-containing protein</fullName>
    </recommendedName>
</protein>
<dbReference type="InterPro" id="IPR027417">
    <property type="entry name" value="P-loop_NTPase"/>
</dbReference>
<evidence type="ECO:0000313" key="3">
    <source>
        <dbReference type="Proteomes" id="UP000215931"/>
    </source>
</evidence>
<comment type="caution">
    <text evidence="2">The sequence shown here is derived from an EMBL/GenBank/DDBJ whole genome shotgun (WGS) entry which is preliminary data.</text>
</comment>
<dbReference type="SUPFAM" id="SSF52540">
    <property type="entry name" value="P-loop containing nucleoside triphosphate hydrolases"/>
    <property type="match status" value="1"/>
</dbReference>
<feature type="domain" description="Novel STAND NTPase 3" evidence="1">
    <location>
        <begin position="70"/>
        <end position="181"/>
    </location>
</feature>
<dbReference type="RefSeq" id="WP_095517090.1">
    <property type="nucleotide sequence ID" value="NZ_NPKH01000001.1"/>
</dbReference>
<dbReference type="Pfam" id="PF20720">
    <property type="entry name" value="nSTAND3"/>
    <property type="match status" value="1"/>
</dbReference>